<dbReference type="Pfam" id="PF09278">
    <property type="entry name" value="MerR-DNA-bind"/>
    <property type="match status" value="1"/>
</dbReference>
<dbReference type="PRINTS" id="PR00040">
    <property type="entry name" value="HTHMERR"/>
</dbReference>
<name>A0A369VRY5_9SPHN</name>
<keyword evidence="2" id="KW-0238">DNA-binding</keyword>
<evidence type="ECO:0000256" key="4">
    <source>
        <dbReference type="SAM" id="Coils"/>
    </source>
</evidence>
<dbReference type="GO" id="GO:0003677">
    <property type="term" value="F:DNA binding"/>
    <property type="evidence" value="ECO:0007669"/>
    <property type="project" value="UniProtKB-KW"/>
</dbReference>
<comment type="caution">
    <text evidence="6">The sequence shown here is derived from an EMBL/GenBank/DDBJ whole genome shotgun (WGS) entry which is preliminary data.</text>
</comment>
<dbReference type="Gene3D" id="1.10.1660.10">
    <property type="match status" value="1"/>
</dbReference>
<dbReference type="CDD" id="cd04785">
    <property type="entry name" value="HTH_CadR-PbrR-like"/>
    <property type="match status" value="1"/>
</dbReference>
<feature type="coiled-coil region" evidence="4">
    <location>
        <begin position="90"/>
        <end position="120"/>
    </location>
</feature>
<dbReference type="PANTHER" id="PTHR30204">
    <property type="entry name" value="REDOX-CYCLING DRUG-SENSING TRANSCRIPTIONAL ACTIVATOR SOXR"/>
    <property type="match status" value="1"/>
</dbReference>
<keyword evidence="4" id="KW-0175">Coiled coil</keyword>
<dbReference type="InterPro" id="IPR000551">
    <property type="entry name" value="MerR-type_HTH_dom"/>
</dbReference>
<dbReference type="RefSeq" id="WP_114688841.1">
    <property type="nucleotide sequence ID" value="NZ_QQNB01000004.1"/>
</dbReference>
<protein>
    <submittedName>
        <fullName evidence="6">MerR family transcriptional regulator</fullName>
    </submittedName>
</protein>
<accession>A0A369VRY5</accession>
<gene>
    <name evidence="6" type="ORF">DVW87_16070</name>
</gene>
<dbReference type="Pfam" id="PF00376">
    <property type="entry name" value="MerR"/>
    <property type="match status" value="1"/>
</dbReference>
<reference evidence="6 7" key="1">
    <citation type="submission" date="2018-07" db="EMBL/GenBank/DDBJ databases">
        <title>a novel species of Sphingomonas isolated from the rhizosphere soil of Araceae plant.</title>
        <authorList>
            <person name="Zhiyong W."/>
            <person name="Qinglan Z."/>
            <person name="Zhiwei F."/>
            <person name="Ding X."/>
            <person name="Gejiao W."/>
            <person name="Shixue Z."/>
        </authorList>
    </citation>
    <scope>NUCLEOTIDE SEQUENCE [LARGE SCALE GENOMIC DNA]</scope>
    <source>
        <strain evidence="6 7">WZY 27</strain>
    </source>
</reference>
<dbReference type="InterPro" id="IPR009061">
    <property type="entry name" value="DNA-bd_dom_put_sf"/>
</dbReference>
<evidence type="ECO:0000256" key="2">
    <source>
        <dbReference type="ARBA" id="ARBA00023125"/>
    </source>
</evidence>
<evidence type="ECO:0000256" key="1">
    <source>
        <dbReference type="ARBA" id="ARBA00023015"/>
    </source>
</evidence>
<keyword evidence="1" id="KW-0805">Transcription regulation</keyword>
<evidence type="ECO:0000313" key="7">
    <source>
        <dbReference type="Proteomes" id="UP000253918"/>
    </source>
</evidence>
<dbReference type="OrthoDB" id="9802944at2"/>
<proteinExistence type="predicted"/>
<evidence type="ECO:0000256" key="3">
    <source>
        <dbReference type="ARBA" id="ARBA00023163"/>
    </source>
</evidence>
<dbReference type="InterPro" id="IPR015358">
    <property type="entry name" value="Tscrpt_reg_MerR_DNA-bd"/>
</dbReference>
<organism evidence="6 7">
    <name type="scientific">Sphingomonas aracearum</name>
    <dbReference type="NCBI Taxonomy" id="2283317"/>
    <lineage>
        <taxon>Bacteria</taxon>
        <taxon>Pseudomonadati</taxon>
        <taxon>Pseudomonadota</taxon>
        <taxon>Alphaproteobacteria</taxon>
        <taxon>Sphingomonadales</taxon>
        <taxon>Sphingomonadaceae</taxon>
        <taxon>Sphingomonas</taxon>
    </lineage>
</organism>
<dbReference type="AlphaFoldDB" id="A0A369VRY5"/>
<dbReference type="PANTHER" id="PTHR30204:SF92">
    <property type="entry name" value="HTH-TYPE TRANSCRIPTIONAL REGULATOR ZNTR"/>
    <property type="match status" value="1"/>
</dbReference>
<dbReference type="SMART" id="SM00422">
    <property type="entry name" value="HTH_MERR"/>
    <property type="match status" value="1"/>
</dbReference>
<dbReference type="Proteomes" id="UP000253918">
    <property type="component" value="Unassembled WGS sequence"/>
</dbReference>
<dbReference type="PROSITE" id="PS50937">
    <property type="entry name" value="HTH_MERR_2"/>
    <property type="match status" value="1"/>
</dbReference>
<keyword evidence="7" id="KW-1185">Reference proteome</keyword>
<evidence type="ECO:0000259" key="5">
    <source>
        <dbReference type="PROSITE" id="PS50937"/>
    </source>
</evidence>
<sequence length="146" mass="16391">MPFSAANQPLKRGALAKRFECNIETIRYYENIALLEPPDRTDGGHRVYSPKDQARLGFILRARELGFSVEQLRSLLSLSDSHNYTCGEVLTLTERHLEDVKRKIADLRRLEKTLADVSARCDGGNAPTCPVMDALVDDRPQTSMAD</sequence>
<dbReference type="GO" id="GO:0003700">
    <property type="term" value="F:DNA-binding transcription factor activity"/>
    <property type="evidence" value="ECO:0007669"/>
    <property type="project" value="InterPro"/>
</dbReference>
<evidence type="ECO:0000313" key="6">
    <source>
        <dbReference type="EMBL" id="RDE04435.1"/>
    </source>
</evidence>
<dbReference type="EMBL" id="QQNB01000004">
    <property type="protein sequence ID" value="RDE04435.1"/>
    <property type="molecule type" value="Genomic_DNA"/>
</dbReference>
<keyword evidence="3" id="KW-0804">Transcription</keyword>
<feature type="domain" description="HTH merR-type" evidence="5">
    <location>
        <begin position="13"/>
        <end position="78"/>
    </location>
</feature>
<dbReference type="InterPro" id="IPR047057">
    <property type="entry name" value="MerR_fam"/>
</dbReference>
<dbReference type="SUPFAM" id="SSF46955">
    <property type="entry name" value="Putative DNA-binding domain"/>
    <property type="match status" value="1"/>
</dbReference>